<feature type="region of interest" description="Disordered" evidence="1">
    <location>
        <begin position="322"/>
        <end position="373"/>
    </location>
</feature>
<feature type="compositionally biased region" description="Basic and acidic residues" evidence="1">
    <location>
        <begin position="356"/>
        <end position="373"/>
    </location>
</feature>
<dbReference type="RefSeq" id="XP_013405129.1">
    <property type="nucleotide sequence ID" value="XM_013549675.1"/>
</dbReference>
<feature type="chain" id="PRO_5010244595" evidence="2">
    <location>
        <begin position="23"/>
        <end position="373"/>
    </location>
</feature>
<keyword evidence="3" id="KW-1185">Reference proteome</keyword>
<dbReference type="OrthoDB" id="6134679at2759"/>
<accession>A0A1S3J5L8</accession>
<evidence type="ECO:0000313" key="3">
    <source>
        <dbReference type="Proteomes" id="UP000085678"/>
    </source>
</evidence>
<evidence type="ECO:0000256" key="2">
    <source>
        <dbReference type="SAM" id="SignalP"/>
    </source>
</evidence>
<proteinExistence type="predicted"/>
<dbReference type="GeneID" id="106169981"/>
<dbReference type="KEGG" id="lak:106169981"/>
<organism evidence="3 4">
    <name type="scientific">Lingula anatina</name>
    <name type="common">Brachiopod</name>
    <name type="synonym">Lingula unguis</name>
    <dbReference type="NCBI Taxonomy" id="7574"/>
    <lineage>
        <taxon>Eukaryota</taxon>
        <taxon>Metazoa</taxon>
        <taxon>Spiralia</taxon>
        <taxon>Lophotrochozoa</taxon>
        <taxon>Brachiopoda</taxon>
        <taxon>Linguliformea</taxon>
        <taxon>Lingulata</taxon>
        <taxon>Lingulida</taxon>
        <taxon>Linguloidea</taxon>
        <taxon>Lingulidae</taxon>
        <taxon>Lingula</taxon>
    </lineage>
</organism>
<feature type="compositionally biased region" description="Basic and acidic residues" evidence="1">
    <location>
        <begin position="334"/>
        <end position="345"/>
    </location>
</feature>
<dbReference type="Proteomes" id="UP000085678">
    <property type="component" value="Unplaced"/>
</dbReference>
<evidence type="ECO:0000256" key="1">
    <source>
        <dbReference type="SAM" id="MobiDB-lite"/>
    </source>
</evidence>
<gene>
    <name evidence="4" type="primary">LOC106169981</name>
</gene>
<name>A0A1S3J5L8_LINAN</name>
<dbReference type="AlphaFoldDB" id="A0A1S3J5L8"/>
<reference evidence="4" key="1">
    <citation type="submission" date="2025-08" db="UniProtKB">
        <authorList>
            <consortium name="RefSeq"/>
        </authorList>
    </citation>
    <scope>IDENTIFICATION</scope>
    <source>
        <tissue evidence="4">Gonads</tissue>
    </source>
</reference>
<feature type="signal peptide" evidence="2">
    <location>
        <begin position="1"/>
        <end position="22"/>
    </location>
</feature>
<keyword evidence="2" id="KW-0732">Signal</keyword>
<sequence>MQVATFLEALGTFAVAFSLVYCAPVNEKENKHKDKFVSEQHNRNPPLPSGSLEETELKKLPKAKLTHQADPVDKTKKVKSKGKSKDILETYQLSPSTYVDFSPRAVAEFLLGTQDFEGFFAALEDLQNASVMSPKEVELYKERVAWEYVKALQDEENYMKLAFWPSFGRSQARTPRPPKHQALAEMYPTVPDQDKKDGKPLPTKPTTDIKQEEVSTDDTSTDGNDGGQLGTKIGKVPPSLVPNEIAQRLMNDYALEDQIINALLYDWLTGKIRRGEKNPVLSFDDFLQYLQAETQSARQRHKDDVARVMELLTDALVSEYKEGVPLPEAEEGGSDTKVKAQKESKQVNGNKANQDAMKKTTDKKHTEPHNKKE</sequence>
<feature type="region of interest" description="Disordered" evidence="1">
    <location>
        <begin position="187"/>
        <end position="235"/>
    </location>
</feature>
<feature type="region of interest" description="Disordered" evidence="1">
    <location>
        <begin position="35"/>
        <end position="54"/>
    </location>
</feature>
<evidence type="ECO:0000313" key="4">
    <source>
        <dbReference type="RefSeq" id="XP_013405129.1"/>
    </source>
</evidence>
<dbReference type="InParanoid" id="A0A1S3J5L8"/>
<protein>
    <submittedName>
        <fullName evidence="4">Uncharacterized protein LOC106169981</fullName>
    </submittedName>
</protein>